<name>A0A1I3WRK1_9HYPH</name>
<dbReference type="Gene3D" id="3.90.25.10">
    <property type="entry name" value="UDP-galactose 4-epimerase, domain 1"/>
    <property type="match status" value="1"/>
</dbReference>
<reference evidence="2 3" key="1">
    <citation type="submission" date="2016-10" db="EMBL/GenBank/DDBJ databases">
        <authorList>
            <person name="de Groot N.N."/>
        </authorList>
    </citation>
    <scope>NUCLEOTIDE SEQUENCE [LARGE SCALE GENOMIC DNA]</scope>
    <source>
        <strain evidence="2 3">NE2</strain>
    </source>
</reference>
<sequence>MTPGFWKDRSVLVTGHTGFKGTWLSLWLERMGARITGLALDPEPGKAIYRMVTSGADSIIGDIRDLETVKRAMRRSKPDVVFHLAAQALVQRSYRDPLGTYATNVMGTAHVLEAIREMPSVAAAVIVTSDKCYENRNWHWGYRETEPMGGRDPYSNSKACSELVAAAYRSSFFEGGARSCAIATARSGNVIGGGDWSEDRLVPDMIRSFDAGDAVEIRSPEATRPWQHVLEPLSGYILLAEALSRRNSASFAEAWNFGPRDEDCVPVRALVGQLAARWGEGASWRIRDHSLPHEAHYLKIDASKAKTRLGWFPRLRLDEAIEWTSDWYSIARSQGDMTAFTAGQIARYEAIGGRPTL</sequence>
<dbReference type="Proteomes" id="UP000198755">
    <property type="component" value="Unassembled WGS sequence"/>
</dbReference>
<dbReference type="STRING" id="1612308.SAMN05444581_10246"/>
<dbReference type="OrthoDB" id="9801785at2"/>
<dbReference type="InterPro" id="IPR016040">
    <property type="entry name" value="NAD(P)-bd_dom"/>
</dbReference>
<dbReference type="AlphaFoldDB" id="A0A1I3WRK1"/>
<dbReference type="SUPFAM" id="SSF51735">
    <property type="entry name" value="NAD(P)-binding Rossmann-fold domains"/>
    <property type="match status" value="1"/>
</dbReference>
<dbReference type="NCBIfam" id="TIGR02622">
    <property type="entry name" value="CDP_4_6_dhtase"/>
    <property type="match status" value="1"/>
</dbReference>
<dbReference type="InterPro" id="IPR036291">
    <property type="entry name" value="NAD(P)-bd_dom_sf"/>
</dbReference>
<dbReference type="CDD" id="cd05252">
    <property type="entry name" value="CDP_GD_SDR_e"/>
    <property type="match status" value="1"/>
</dbReference>
<evidence type="ECO:0000313" key="2">
    <source>
        <dbReference type="EMBL" id="SFK09487.1"/>
    </source>
</evidence>
<dbReference type="Pfam" id="PF16363">
    <property type="entry name" value="GDP_Man_Dehyd"/>
    <property type="match status" value="1"/>
</dbReference>
<dbReference type="RefSeq" id="WP_091677761.1">
    <property type="nucleotide sequence ID" value="NZ_FOSN01000002.1"/>
</dbReference>
<gene>
    <name evidence="2" type="ORF">SAMN05444581_10246</name>
</gene>
<accession>A0A1I3WRK1</accession>
<dbReference type="EMBL" id="FOSN01000002">
    <property type="protein sequence ID" value="SFK09487.1"/>
    <property type="molecule type" value="Genomic_DNA"/>
</dbReference>
<dbReference type="PANTHER" id="PTHR43000">
    <property type="entry name" value="DTDP-D-GLUCOSE 4,6-DEHYDRATASE-RELATED"/>
    <property type="match status" value="1"/>
</dbReference>
<feature type="domain" description="NAD(P)-binding" evidence="1">
    <location>
        <begin position="12"/>
        <end position="322"/>
    </location>
</feature>
<dbReference type="Gene3D" id="3.40.50.720">
    <property type="entry name" value="NAD(P)-binding Rossmann-like Domain"/>
    <property type="match status" value="1"/>
</dbReference>
<evidence type="ECO:0000313" key="3">
    <source>
        <dbReference type="Proteomes" id="UP000198755"/>
    </source>
</evidence>
<evidence type="ECO:0000259" key="1">
    <source>
        <dbReference type="Pfam" id="PF16363"/>
    </source>
</evidence>
<protein>
    <submittedName>
        <fullName evidence="2">CDP-glucose 4,6-dehydratase</fullName>
    </submittedName>
</protein>
<organism evidence="2 3">
    <name type="scientific">Methylocapsa palsarum</name>
    <dbReference type="NCBI Taxonomy" id="1612308"/>
    <lineage>
        <taxon>Bacteria</taxon>
        <taxon>Pseudomonadati</taxon>
        <taxon>Pseudomonadota</taxon>
        <taxon>Alphaproteobacteria</taxon>
        <taxon>Hyphomicrobiales</taxon>
        <taxon>Beijerinckiaceae</taxon>
        <taxon>Methylocapsa</taxon>
    </lineage>
</organism>
<dbReference type="InterPro" id="IPR013445">
    <property type="entry name" value="CDP_4_6_deHydtase"/>
</dbReference>
<keyword evidence="3" id="KW-1185">Reference proteome</keyword>
<proteinExistence type="predicted"/>